<sequence>MRSEREKMVAGEPYDPEDAELRAARLLARETCHRLNASEPSDDALRRRLLASLFAEGGDTVWLEPPFRCDYGTNIYLGNRVYFNFDCVILDVCDVRIGDFAFFGPGVHIYAASHPLAAQQRRDFEFGKPVTVGNDVWIGGRAILCPGVTIGDRSVVGAGAVVTKDVPDGVLVAGNPARVLRTLERPAEER</sequence>
<evidence type="ECO:0000256" key="4">
    <source>
        <dbReference type="ARBA" id="ARBA00023315"/>
    </source>
</evidence>
<dbReference type="EMBL" id="JASZZN010000019">
    <property type="protein sequence ID" value="MDM4018115.1"/>
    <property type="molecule type" value="Genomic_DNA"/>
</dbReference>
<gene>
    <name evidence="6" type="ORF">QTN89_21885</name>
</gene>
<dbReference type="RefSeq" id="WP_289165765.1">
    <property type="nucleotide sequence ID" value="NZ_JASZZN010000019.1"/>
</dbReference>
<dbReference type="Gene3D" id="2.160.10.10">
    <property type="entry name" value="Hexapeptide repeat proteins"/>
    <property type="match status" value="1"/>
</dbReference>
<comment type="caution">
    <text evidence="6">The sequence shown here is derived from an EMBL/GenBank/DDBJ whole genome shotgun (WGS) entry which is preliminary data.</text>
</comment>
<dbReference type="InterPro" id="IPR001451">
    <property type="entry name" value="Hexapep"/>
</dbReference>
<dbReference type="EC" id="2.3.1.-" evidence="6"/>
<dbReference type="GO" id="GO:0016746">
    <property type="term" value="F:acyltransferase activity"/>
    <property type="evidence" value="ECO:0007669"/>
    <property type="project" value="UniProtKB-KW"/>
</dbReference>
<dbReference type="SMART" id="SM01266">
    <property type="entry name" value="Mac"/>
    <property type="match status" value="1"/>
</dbReference>
<keyword evidence="2 6" id="KW-0808">Transferase</keyword>
<dbReference type="Pfam" id="PF12464">
    <property type="entry name" value="Mac"/>
    <property type="match status" value="1"/>
</dbReference>
<evidence type="ECO:0000313" key="7">
    <source>
        <dbReference type="Proteomes" id="UP001239462"/>
    </source>
</evidence>
<organism evidence="6 7">
    <name type="scientific">Roseiconus lacunae</name>
    <dbReference type="NCBI Taxonomy" id="2605694"/>
    <lineage>
        <taxon>Bacteria</taxon>
        <taxon>Pseudomonadati</taxon>
        <taxon>Planctomycetota</taxon>
        <taxon>Planctomycetia</taxon>
        <taxon>Pirellulales</taxon>
        <taxon>Pirellulaceae</taxon>
        <taxon>Roseiconus</taxon>
    </lineage>
</organism>
<protein>
    <submittedName>
        <fullName evidence="6">Sugar O-acetyltransferase</fullName>
        <ecNumber evidence="6">2.3.1.-</ecNumber>
    </submittedName>
</protein>
<name>A0ABT7PNN6_9BACT</name>
<evidence type="ECO:0000256" key="3">
    <source>
        <dbReference type="ARBA" id="ARBA00022737"/>
    </source>
</evidence>
<reference evidence="6 7" key="1">
    <citation type="submission" date="2023-06" db="EMBL/GenBank/DDBJ databases">
        <title>Roseiconus lacunae JC819 isolated from Gulf of Mannar region, Tamil Nadu.</title>
        <authorList>
            <person name="Pk S."/>
            <person name="Ch S."/>
            <person name="Ch V.R."/>
        </authorList>
    </citation>
    <scope>NUCLEOTIDE SEQUENCE [LARGE SCALE GENOMIC DNA]</scope>
    <source>
        <strain evidence="6 7">JC819</strain>
    </source>
</reference>
<dbReference type="SUPFAM" id="SSF51161">
    <property type="entry name" value="Trimeric LpxA-like enzymes"/>
    <property type="match status" value="1"/>
</dbReference>
<dbReference type="Pfam" id="PF00132">
    <property type="entry name" value="Hexapep"/>
    <property type="match status" value="1"/>
</dbReference>
<dbReference type="InterPro" id="IPR024688">
    <property type="entry name" value="Mac_dom"/>
</dbReference>
<evidence type="ECO:0000256" key="2">
    <source>
        <dbReference type="ARBA" id="ARBA00022679"/>
    </source>
</evidence>
<dbReference type="CDD" id="cd03357">
    <property type="entry name" value="LbH_MAT_GAT"/>
    <property type="match status" value="1"/>
</dbReference>
<comment type="similarity">
    <text evidence="1">Belongs to the transferase hexapeptide repeat family.</text>
</comment>
<evidence type="ECO:0000313" key="6">
    <source>
        <dbReference type="EMBL" id="MDM4018115.1"/>
    </source>
</evidence>
<feature type="domain" description="Maltose/galactoside acetyltransferase" evidence="5">
    <location>
        <begin position="5"/>
        <end position="59"/>
    </location>
</feature>
<dbReference type="PROSITE" id="PS00101">
    <property type="entry name" value="HEXAPEP_TRANSFERASES"/>
    <property type="match status" value="1"/>
</dbReference>
<dbReference type="InterPro" id="IPR011004">
    <property type="entry name" value="Trimer_LpxA-like_sf"/>
</dbReference>
<accession>A0ABT7PNN6</accession>
<dbReference type="InterPro" id="IPR018357">
    <property type="entry name" value="Hexapep_transf_CS"/>
</dbReference>
<evidence type="ECO:0000259" key="5">
    <source>
        <dbReference type="SMART" id="SM01266"/>
    </source>
</evidence>
<keyword evidence="7" id="KW-1185">Reference proteome</keyword>
<keyword evidence="4 6" id="KW-0012">Acyltransferase</keyword>
<evidence type="ECO:0000256" key="1">
    <source>
        <dbReference type="ARBA" id="ARBA00007274"/>
    </source>
</evidence>
<proteinExistence type="inferred from homology"/>
<keyword evidence="3" id="KW-0677">Repeat</keyword>
<dbReference type="Proteomes" id="UP001239462">
    <property type="component" value="Unassembled WGS sequence"/>
</dbReference>
<dbReference type="PANTHER" id="PTHR23416">
    <property type="entry name" value="SIALIC ACID SYNTHASE-RELATED"/>
    <property type="match status" value="1"/>
</dbReference>
<dbReference type="PANTHER" id="PTHR23416:SF23">
    <property type="entry name" value="ACETYLTRANSFERASE C18B11.09C-RELATED"/>
    <property type="match status" value="1"/>
</dbReference>
<dbReference type="InterPro" id="IPR051159">
    <property type="entry name" value="Hexapeptide_acetyltransf"/>
</dbReference>